<organism evidence="8 9">
    <name type="scientific">Sphaerisporangium siamense</name>
    <dbReference type="NCBI Taxonomy" id="795645"/>
    <lineage>
        <taxon>Bacteria</taxon>
        <taxon>Bacillati</taxon>
        <taxon>Actinomycetota</taxon>
        <taxon>Actinomycetes</taxon>
        <taxon>Streptosporangiales</taxon>
        <taxon>Streptosporangiaceae</taxon>
        <taxon>Sphaerisporangium</taxon>
    </lineage>
</organism>
<dbReference type="GO" id="GO:0005886">
    <property type="term" value="C:plasma membrane"/>
    <property type="evidence" value="ECO:0007669"/>
    <property type="project" value="UniProtKB-SubCell"/>
</dbReference>
<keyword evidence="2" id="KW-1003">Cell membrane</keyword>
<evidence type="ECO:0000313" key="9">
    <source>
        <dbReference type="Proteomes" id="UP000542210"/>
    </source>
</evidence>
<keyword evidence="9" id="KW-1185">Reference proteome</keyword>
<keyword evidence="3 6" id="KW-0812">Transmembrane</keyword>
<feature type="transmembrane region" description="Helical" evidence="6">
    <location>
        <begin position="109"/>
        <end position="130"/>
    </location>
</feature>
<evidence type="ECO:0000256" key="4">
    <source>
        <dbReference type="ARBA" id="ARBA00022989"/>
    </source>
</evidence>
<evidence type="ECO:0000256" key="6">
    <source>
        <dbReference type="SAM" id="Phobius"/>
    </source>
</evidence>
<evidence type="ECO:0000256" key="2">
    <source>
        <dbReference type="ARBA" id="ARBA00022475"/>
    </source>
</evidence>
<dbReference type="Gene3D" id="1.20.1720.10">
    <property type="entry name" value="Multidrug resistance protein D"/>
    <property type="match status" value="1"/>
</dbReference>
<keyword evidence="5 6" id="KW-0472">Membrane</keyword>
<evidence type="ECO:0000259" key="7">
    <source>
        <dbReference type="PROSITE" id="PS50850"/>
    </source>
</evidence>
<feature type="transmembrane region" description="Helical" evidence="6">
    <location>
        <begin position="213"/>
        <end position="236"/>
    </location>
</feature>
<dbReference type="SUPFAM" id="SSF103473">
    <property type="entry name" value="MFS general substrate transporter"/>
    <property type="match status" value="1"/>
</dbReference>
<feature type="transmembrane region" description="Helical" evidence="6">
    <location>
        <begin position="367"/>
        <end position="389"/>
    </location>
</feature>
<dbReference type="InterPro" id="IPR036259">
    <property type="entry name" value="MFS_trans_sf"/>
</dbReference>
<feature type="transmembrane region" description="Helical" evidence="6">
    <location>
        <begin position="343"/>
        <end position="361"/>
    </location>
</feature>
<dbReference type="InterPro" id="IPR011701">
    <property type="entry name" value="MFS"/>
</dbReference>
<protein>
    <submittedName>
        <fullName evidence="8">DHA1 family bicyclomycin/chloramphenicol resistance-like MFS transporter</fullName>
    </submittedName>
</protein>
<keyword evidence="4 6" id="KW-1133">Transmembrane helix</keyword>
<evidence type="ECO:0000256" key="5">
    <source>
        <dbReference type="ARBA" id="ARBA00023136"/>
    </source>
</evidence>
<name>A0A7W7DA78_9ACTN</name>
<dbReference type="InterPro" id="IPR050189">
    <property type="entry name" value="MFS_Efflux_Transporters"/>
</dbReference>
<feature type="domain" description="Major facilitator superfamily (MFS) profile" evidence="7">
    <location>
        <begin position="18"/>
        <end position="398"/>
    </location>
</feature>
<accession>A0A7W7DA78</accession>
<dbReference type="EMBL" id="JACHND010000001">
    <property type="protein sequence ID" value="MBB4703123.1"/>
    <property type="molecule type" value="Genomic_DNA"/>
</dbReference>
<dbReference type="AlphaFoldDB" id="A0A7W7DA78"/>
<feature type="transmembrane region" description="Helical" evidence="6">
    <location>
        <begin position="172"/>
        <end position="192"/>
    </location>
</feature>
<dbReference type="Pfam" id="PF07690">
    <property type="entry name" value="MFS_1"/>
    <property type="match status" value="1"/>
</dbReference>
<evidence type="ECO:0000256" key="3">
    <source>
        <dbReference type="ARBA" id="ARBA00022692"/>
    </source>
</evidence>
<feature type="transmembrane region" description="Helical" evidence="6">
    <location>
        <begin position="306"/>
        <end position="331"/>
    </location>
</feature>
<comment type="caution">
    <text evidence="8">The sequence shown here is derived from an EMBL/GenBank/DDBJ whole genome shotgun (WGS) entry which is preliminary data.</text>
</comment>
<sequence length="411" mass="40643">MSAATTTTRATTATGPGPATVLVLMSALPPLAADAYLPGLPAIARDLGTNATGVQLTLTAFFLGMAAGHVLLGPLTARYGRRAPLLVCLAVSALACVACALSTGAGTLAGARLVQGFTASACLLVGRAVVADRRRGREAARLYGLLMATLGVALVLAPLAGGVLVAAAGWRAVFWALALLSLAMVPAAVATVPRAPAGPMRHRPAAGTPDRPFAGYALAFVLAFGALAAYLAAFPFLLRDLFGLPVEALALVLAVNAAGLVLAGVAGSHLTYAFAPHRLLEAGLAVTLAASAALCGLALAGALPLAAFLVLLFAAVSALGLVLGAACGLALARAPRAASTLGAAQFTAGAITAVLAGLGGGRDAGPMALIMTGCVLVALAVVAAMRGVLDVTRRENLDTGRIGVGSCDQPR</sequence>
<proteinExistence type="predicted"/>
<dbReference type="PROSITE" id="PS50850">
    <property type="entry name" value="MFS"/>
    <property type="match status" value="1"/>
</dbReference>
<feature type="transmembrane region" description="Helical" evidence="6">
    <location>
        <begin position="54"/>
        <end position="72"/>
    </location>
</feature>
<dbReference type="GO" id="GO:0022857">
    <property type="term" value="F:transmembrane transporter activity"/>
    <property type="evidence" value="ECO:0007669"/>
    <property type="project" value="InterPro"/>
</dbReference>
<dbReference type="RefSeq" id="WP_184883353.1">
    <property type="nucleotide sequence ID" value="NZ_BOOV01000045.1"/>
</dbReference>
<dbReference type="Proteomes" id="UP000542210">
    <property type="component" value="Unassembled WGS sequence"/>
</dbReference>
<feature type="transmembrane region" description="Helical" evidence="6">
    <location>
        <begin position="279"/>
        <end position="300"/>
    </location>
</feature>
<evidence type="ECO:0000256" key="1">
    <source>
        <dbReference type="ARBA" id="ARBA00004651"/>
    </source>
</evidence>
<feature type="transmembrane region" description="Helical" evidence="6">
    <location>
        <begin position="142"/>
        <end position="166"/>
    </location>
</feature>
<dbReference type="PANTHER" id="PTHR43124:SF3">
    <property type="entry name" value="CHLORAMPHENICOL EFFLUX PUMP RV0191"/>
    <property type="match status" value="1"/>
</dbReference>
<feature type="transmembrane region" description="Helical" evidence="6">
    <location>
        <begin position="248"/>
        <end position="267"/>
    </location>
</feature>
<evidence type="ECO:0000313" key="8">
    <source>
        <dbReference type="EMBL" id="MBB4703123.1"/>
    </source>
</evidence>
<gene>
    <name evidence="8" type="ORF">BJ982_004667</name>
</gene>
<feature type="transmembrane region" description="Helical" evidence="6">
    <location>
        <begin position="84"/>
        <end position="103"/>
    </location>
</feature>
<dbReference type="InterPro" id="IPR020846">
    <property type="entry name" value="MFS_dom"/>
</dbReference>
<comment type="subcellular location">
    <subcellularLocation>
        <location evidence="1">Cell membrane</location>
        <topology evidence="1">Multi-pass membrane protein</topology>
    </subcellularLocation>
</comment>
<dbReference type="PANTHER" id="PTHR43124">
    <property type="entry name" value="PURINE EFFLUX PUMP PBUE"/>
    <property type="match status" value="1"/>
</dbReference>
<reference evidence="8 9" key="1">
    <citation type="submission" date="2020-08" db="EMBL/GenBank/DDBJ databases">
        <title>Sequencing the genomes of 1000 actinobacteria strains.</title>
        <authorList>
            <person name="Klenk H.-P."/>
        </authorList>
    </citation>
    <scope>NUCLEOTIDE SEQUENCE [LARGE SCALE GENOMIC DNA]</scope>
    <source>
        <strain evidence="8 9">DSM 45784</strain>
    </source>
</reference>